<feature type="transmembrane region" description="Helical" evidence="1">
    <location>
        <begin position="162"/>
        <end position="181"/>
    </location>
</feature>
<feature type="transmembrane region" description="Helical" evidence="1">
    <location>
        <begin position="120"/>
        <end position="141"/>
    </location>
</feature>
<keyword evidence="1" id="KW-0812">Transmembrane</keyword>
<feature type="transmembrane region" description="Helical" evidence="1">
    <location>
        <begin position="28"/>
        <end position="48"/>
    </location>
</feature>
<dbReference type="Proteomes" id="UP000321491">
    <property type="component" value="Unassembled WGS sequence"/>
</dbReference>
<reference evidence="2 3" key="1">
    <citation type="submission" date="2019-07" db="EMBL/GenBank/DDBJ databases">
        <title>Whole genome shotgun sequence of Cerasibacillus quisquiliarum NBRC 102429.</title>
        <authorList>
            <person name="Hosoyama A."/>
            <person name="Uohara A."/>
            <person name="Ohji S."/>
            <person name="Ichikawa N."/>
        </authorList>
    </citation>
    <scope>NUCLEOTIDE SEQUENCE [LARGE SCALE GENOMIC DNA]</scope>
    <source>
        <strain evidence="2 3">NBRC 102429</strain>
    </source>
</reference>
<comment type="caution">
    <text evidence="2">The sequence shown here is derived from an EMBL/GenBank/DDBJ whole genome shotgun (WGS) entry which is preliminary data.</text>
</comment>
<keyword evidence="1" id="KW-1133">Transmembrane helix</keyword>
<accession>A0A511UZD5</accession>
<name>A0A511UZD5_9BACI</name>
<organism evidence="2 3">
    <name type="scientific">Cerasibacillus quisquiliarum</name>
    <dbReference type="NCBI Taxonomy" id="227865"/>
    <lineage>
        <taxon>Bacteria</taxon>
        <taxon>Bacillati</taxon>
        <taxon>Bacillota</taxon>
        <taxon>Bacilli</taxon>
        <taxon>Bacillales</taxon>
        <taxon>Bacillaceae</taxon>
        <taxon>Cerasibacillus</taxon>
    </lineage>
</organism>
<evidence type="ECO:0000313" key="3">
    <source>
        <dbReference type="Proteomes" id="UP000321491"/>
    </source>
</evidence>
<dbReference type="EMBL" id="BJXW01000026">
    <property type="protein sequence ID" value="GEN32017.1"/>
    <property type="molecule type" value="Genomic_DNA"/>
</dbReference>
<feature type="transmembrane region" description="Helical" evidence="1">
    <location>
        <begin position="60"/>
        <end position="79"/>
    </location>
</feature>
<feature type="transmembrane region" description="Helical" evidence="1">
    <location>
        <begin position="193"/>
        <end position="220"/>
    </location>
</feature>
<dbReference type="OrthoDB" id="2968988at2"/>
<protein>
    <submittedName>
        <fullName evidence="2">Uncharacterized protein</fullName>
    </submittedName>
</protein>
<dbReference type="RefSeq" id="WP_146938390.1">
    <property type="nucleotide sequence ID" value="NZ_BJXW01000026.1"/>
</dbReference>
<sequence length="248" mass="28971">MTQLTEKDFAYIKSDLQNGRLSMSGMRLFLIGAFVFSLIMVGIALFWAMQAPFWDSIKPLFIVEAVLLAIQLLILLSSLTKNNVAQLMLSFSMIIFAYKMVLDPFILLFLMFVGYEVYDVYAPITFILMGLGILLHIYFIVNEFIYLKARKKKRKKKKETKISFVFVGFIFFIVSITGYAVRNNLFGDFETLFFLVIVFIIYFAVLYGAVDFIIAAYCLVRFPSFRINPPKQKHYRKHHDKKMINKRR</sequence>
<gene>
    <name evidence="2" type="ORF">CQU01_22550</name>
</gene>
<dbReference type="AlphaFoldDB" id="A0A511UZD5"/>
<keyword evidence="1" id="KW-0472">Membrane</keyword>
<keyword evidence="3" id="KW-1185">Reference proteome</keyword>
<feature type="transmembrane region" description="Helical" evidence="1">
    <location>
        <begin position="91"/>
        <end position="114"/>
    </location>
</feature>
<proteinExistence type="predicted"/>
<evidence type="ECO:0000313" key="2">
    <source>
        <dbReference type="EMBL" id="GEN32017.1"/>
    </source>
</evidence>
<evidence type="ECO:0000256" key="1">
    <source>
        <dbReference type="SAM" id="Phobius"/>
    </source>
</evidence>